<accession>A0A061SX42</accession>
<dbReference type="InterPro" id="IPR050966">
    <property type="entry name" value="Glutamyl_endopeptidase"/>
</dbReference>
<dbReference type="Proteomes" id="UP000027337">
    <property type="component" value="Unassembled WGS sequence"/>
</dbReference>
<sequence>MAFRYRLAILSFLLALAFAPVAQAEDADLPDAGLLDVDLFQPALDAVCGVGQRLGEGCEAIRARPILPSAEWPWRTVGRVNSTDRNIRSHCTGTLLSSTVVLTASHCLYNFQRKSWIPVQSLFFVAGYQRGRGQATARIARYVVDPVHDVTSRDFKADFSQDWALLVLADPIADAKGYLPLAPFNPAAPTAKVQLAGYPALRSHVLSLVELCGATTTDRAKRVYLNTCAAMRGDSGAPLLINRGGDYRIAGVFVGTFVTQSGVFSLSVRNSVFEKALKGALDAGGS</sequence>
<dbReference type="Pfam" id="PF00089">
    <property type="entry name" value="Trypsin"/>
    <property type="match status" value="1"/>
</dbReference>
<dbReference type="PANTHER" id="PTHR15462">
    <property type="entry name" value="SERINE PROTEASE"/>
    <property type="match status" value="1"/>
</dbReference>
<organism evidence="4 5">
    <name type="scientific">Sulfitobacter mediterraneus</name>
    <dbReference type="NCBI Taxonomy" id="83219"/>
    <lineage>
        <taxon>Bacteria</taxon>
        <taxon>Pseudomonadati</taxon>
        <taxon>Pseudomonadota</taxon>
        <taxon>Alphaproteobacteria</taxon>
        <taxon>Rhodobacterales</taxon>
        <taxon>Roseobacteraceae</taxon>
        <taxon>Sulfitobacter</taxon>
    </lineage>
</organism>
<dbReference type="GO" id="GO:0006508">
    <property type="term" value="P:proteolysis"/>
    <property type="evidence" value="ECO:0007669"/>
    <property type="project" value="InterPro"/>
</dbReference>
<feature type="domain" description="Peptidase S1" evidence="3">
    <location>
        <begin position="46"/>
        <end position="282"/>
    </location>
</feature>
<protein>
    <submittedName>
        <fullName evidence="4">Peptidase S1</fullName>
    </submittedName>
</protein>
<evidence type="ECO:0000313" key="5">
    <source>
        <dbReference type="Proteomes" id="UP000027337"/>
    </source>
</evidence>
<dbReference type="AlphaFoldDB" id="A0A061SX42"/>
<dbReference type="InterPro" id="IPR018114">
    <property type="entry name" value="TRYPSIN_HIS"/>
</dbReference>
<dbReference type="GO" id="GO:0004252">
    <property type="term" value="F:serine-type endopeptidase activity"/>
    <property type="evidence" value="ECO:0007669"/>
    <property type="project" value="InterPro"/>
</dbReference>
<dbReference type="Gene3D" id="2.40.10.10">
    <property type="entry name" value="Trypsin-like serine proteases"/>
    <property type="match status" value="2"/>
</dbReference>
<comment type="caution">
    <text evidence="4">The sequence shown here is derived from an EMBL/GenBank/DDBJ whole genome shotgun (WGS) entry which is preliminary data.</text>
</comment>
<feature type="chain" id="PRO_5001611590" evidence="2">
    <location>
        <begin position="25"/>
        <end position="286"/>
    </location>
</feature>
<evidence type="ECO:0000256" key="2">
    <source>
        <dbReference type="SAM" id="SignalP"/>
    </source>
</evidence>
<dbReference type="SMART" id="SM00020">
    <property type="entry name" value="Tryp_SPc"/>
    <property type="match status" value="1"/>
</dbReference>
<dbReference type="RefSeq" id="WP_051584013.1">
    <property type="nucleotide sequence ID" value="NZ_JEMU01000002.1"/>
</dbReference>
<dbReference type="PRINTS" id="PR00722">
    <property type="entry name" value="CHYMOTRYPSIN"/>
</dbReference>
<dbReference type="PROSITE" id="PS50240">
    <property type="entry name" value="TRYPSIN_DOM"/>
    <property type="match status" value="1"/>
</dbReference>
<dbReference type="SUPFAM" id="SSF50494">
    <property type="entry name" value="Trypsin-like serine proteases"/>
    <property type="match status" value="1"/>
</dbReference>
<proteinExistence type="predicted"/>
<dbReference type="PANTHER" id="PTHR15462:SF8">
    <property type="entry name" value="SERINE PROTEASE"/>
    <property type="match status" value="1"/>
</dbReference>
<evidence type="ECO:0000256" key="1">
    <source>
        <dbReference type="ARBA" id="ARBA00022729"/>
    </source>
</evidence>
<dbReference type="EMBL" id="JEMU01000002">
    <property type="protein sequence ID" value="KAJ04559.1"/>
    <property type="molecule type" value="Genomic_DNA"/>
</dbReference>
<dbReference type="PROSITE" id="PS00134">
    <property type="entry name" value="TRYPSIN_HIS"/>
    <property type="match status" value="1"/>
</dbReference>
<dbReference type="InterPro" id="IPR001314">
    <property type="entry name" value="Peptidase_S1A"/>
</dbReference>
<evidence type="ECO:0000313" key="4">
    <source>
        <dbReference type="EMBL" id="KAJ04559.1"/>
    </source>
</evidence>
<keyword evidence="1 2" id="KW-0732">Signal</keyword>
<reference evidence="4 5" key="1">
    <citation type="journal article" date="2014" name="Genome Announc.">
        <title>Draft Genome Sequences of Two Isolates of the Roseobacter Group, Sulfitobacter sp. Strains 3SOLIMAR09 and 1FIGIMAR09, from Harbors of Mallorca Island (Mediterranean Sea).</title>
        <authorList>
            <person name="Mas-Llado M."/>
            <person name="Pina-Villalonga J.M."/>
            <person name="Brunet-Galmes I."/>
            <person name="Nogales B."/>
            <person name="Bosch R."/>
        </authorList>
    </citation>
    <scope>NUCLEOTIDE SEQUENCE [LARGE SCALE GENOMIC DNA]</scope>
    <source>
        <strain evidence="4 5">1FIGIMAR09</strain>
    </source>
</reference>
<feature type="signal peptide" evidence="2">
    <location>
        <begin position="1"/>
        <end position="24"/>
    </location>
</feature>
<keyword evidence="5" id="KW-1185">Reference proteome</keyword>
<dbReference type="InterPro" id="IPR043504">
    <property type="entry name" value="Peptidase_S1_PA_chymotrypsin"/>
</dbReference>
<dbReference type="InterPro" id="IPR009003">
    <property type="entry name" value="Peptidase_S1_PA"/>
</dbReference>
<dbReference type="STRING" id="83219.PM02_03740"/>
<evidence type="ECO:0000259" key="3">
    <source>
        <dbReference type="PROSITE" id="PS50240"/>
    </source>
</evidence>
<gene>
    <name evidence="4" type="ORF">PM02_03740</name>
</gene>
<dbReference type="eggNOG" id="COG3591">
    <property type="taxonomic scope" value="Bacteria"/>
</dbReference>
<name>A0A061SX42_9RHOB</name>
<dbReference type="InterPro" id="IPR001254">
    <property type="entry name" value="Trypsin_dom"/>
</dbReference>